<evidence type="ECO:0000256" key="2">
    <source>
        <dbReference type="ARBA" id="ARBA00009477"/>
    </source>
</evidence>
<dbReference type="RefSeq" id="WP_307690678.1">
    <property type="nucleotide sequence ID" value="NZ_JAUSRO010000009.1"/>
</dbReference>
<dbReference type="Proteomes" id="UP001226867">
    <property type="component" value="Unassembled WGS sequence"/>
</dbReference>
<dbReference type="Gene3D" id="2.40.50.100">
    <property type="match status" value="1"/>
</dbReference>
<dbReference type="InterPro" id="IPR058626">
    <property type="entry name" value="MdtA-like_b-barrel"/>
</dbReference>
<dbReference type="Pfam" id="PF25944">
    <property type="entry name" value="Beta-barrel_RND"/>
    <property type="match status" value="1"/>
</dbReference>
<dbReference type="Pfam" id="PF25967">
    <property type="entry name" value="RND-MFP_C"/>
    <property type="match status" value="1"/>
</dbReference>
<comment type="subcellular location">
    <subcellularLocation>
        <location evidence="1">Cell envelope</location>
    </subcellularLocation>
</comment>
<evidence type="ECO:0000259" key="7">
    <source>
        <dbReference type="Pfam" id="PF25967"/>
    </source>
</evidence>
<comment type="similarity">
    <text evidence="2">Belongs to the membrane fusion protein (MFP) (TC 8.A.1) family.</text>
</comment>
<feature type="domain" description="Multidrug resistance protein MdtA-like alpha-helical hairpin" evidence="4">
    <location>
        <begin position="83"/>
        <end position="152"/>
    </location>
</feature>
<dbReference type="NCBIfam" id="TIGR01730">
    <property type="entry name" value="RND_mfp"/>
    <property type="match status" value="1"/>
</dbReference>
<dbReference type="SUPFAM" id="SSF111369">
    <property type="entry name" value="HlyD-like secretion proteins"/>
    <property type="match status" value="1"/>
</dbReference>
<proteinExistence type="inferred from homology"/>
<dbReference type="PANTHER" id="PTHR30158">
    <property type="entry name" value="ACRA/E-RELATED COMPONENT OF DRUG EFFLUX TRANSPORTER"/>
    <property type="match status" value="1"/>
</dbReference>
<dbReference type="Gene3D" id="2.40.30.170">
    <property type="match status" value="1"/>
</dbReference>
<evidence type="ECO:0000313" key="9">
    <source>
        <dbReference type="Proteomes" id="UP001226867"/>
    </source>
</evidence>
<reference evidence="8 9" key="1">
    <citation type="submission" date="2023-07" db="EMBL/GenBank/DDBJ databases">
        <title>Sorghum-associated microbial communities from plants grown in Nebraska, USA.</title>
        <authorList>
            <person name="Schachtman D."/>
        </authorList>
    </citation>
    <scope>NUCLEOTIDE SEQUENCE [LARGE SCALE GENOMIC DNA]</scope>
    <source>
        <strain evidence="8 9">DS1607</strain>
    </source>
</reference>
<protein>
    <submittedName>
        <fullName evidence="8">Membrane fusion protein (Multidrug efflux system)</fullName>
    </submittedName>
</protein>
<dbReference type="Pfam" id="PF25917">
    <property type="entry name" value="BSH_RND"/>
    <property type="match status" value="1"/>
</dbReference>
<keyword evidence="9" id="KW-1185">Reference proteome</keyword>
<evidence type="ECO:0000259" key="4">
    <source>
        <dbReference type="Pfam" id="PF25876"/>
    </source>
</evidence>
<feature type="region of interest" description="Disordered" evidence="3">
    <location>
        <begin position="341"/>
        <end position="380"/>
    </location>
</feature>
<sequence length="380" mass="39737">MTACNQQDKPPQRGPVEVGITTLQTQAVALTTELAGRTTASLSSDVRPQVAGIIKARRFEEGSLVRAGQVLYQIDPASYQATVDQYVASLANAQASVSSAKLKSERYDDLLKIEGVAKQDADDARTSYQQAVATVAQQKASLASARINLEYTQVRAPISGRIGKSSVTPGALVTASQTDALATIRALDPIYVDVTQSSASLLRLRRLLASAQGMQAGSTEVGLKLEDGSDYARKGRLKFSEVAVDEATGSVTLRAEFPNPDGTLLPGMYVRAVVDEAVDPQGLLVPQQGISRDAKGDATAMVVGNDNKVRSVTVTTQRSIGDKWLVSSGLAAGDRVVVQGNNKIKDGDTVKPVDAQSASGSSDAAPRSQGAQPAPAAGGR</sequence>
<dbReference type="InterPro" id="IPR058624">
    <property type="entry name" value="MdtA-like_HH"/>
</dbReference>
<accession>A0ABT9SC00</accession>
<evidence type="ECO:0000259" key="5">
    <source>
        <dbReference type="Pfam" id="PF25917"/>
    </source>
</evidence>
<name>A0ABT9SC00_9BURK</name>
<feature type="domain" description="Multidrug resistance protein MdtA-like barrel-sandwich hybrid" evidence="5">
    <location>
        <begin position="45"/>
        <end position="184"/>
    </location>
</feature>
<comment type="caution">
    <text evidence="8">The sequence shown here is derived from an EMBL/GenBank/DDBJ whole genome shotgun (WGS) entry which is preliminary data.</text>
</comment>
<feature type="domain" description="Multidrug resistance protein MdtA-like beta-barrel" evidence="6">
    <location>
        <begin position="189"/>
        <end position="277"/>
    </location>
</feature>
<dbReference type="Gene3D" id="2.40.420.20">
    <property type="match status" value="1"/>
</dbReference>
<dbReference type="InterPro" id="IPR006143">
    <property type="entry name" value="RND_pump_MFP"/>
</dbReference>
<dbReference type="InterPro" id="IPR058627">
    <property type="entry name" value="MdtA-like_C"/>
</dbReference>
<feature type="compositionally biased region" description="Low complexity" evidence="3">
    <location>
        <begin position="354"/>
        <end position="380"/>
    </location>
</feature>
<dbReference type="PANTHER" id="PTHR30158:SF3">
    <property type="entry name" value="MULTIDRUG EFFLUX PUMP SUBUNIT ACRA-RELATED"/>
    <property type="match status" value="1"/>
</dbReference>
<evidence type="ECO:0000256" key="1">
    <source>
        <dbReference type="ARBA" id="ARBA00004196"/>
    </source>
</evidence>
<evidence type="ECO:0000313" key="8">
    <source>
        <dbReference type="EMBL" id="MDP9900892.1"/>
    </source>
</evidence>
<dbReference type="InterPro" id="IPR058625">
    <property type="entry name" value="MdtA-like_BSH"/>
</dbReference>
<evidence type="ECO:0000256" key="3">
    <source>
        <dbReference type="SAM" id="MobiDB-lite"/>
    </source>
</evidence>
<evidence type="ECO:0000259" key="6">
    <source>
        <dbReference type="Pfam" id="PF25944"/>
    </source>
</evidence>
<feature type="domain" description="Multidrug resistance protein MdtA-like C-terminal permuted SH3" evidence="7">
    <location>
        <begin position="283"/>
        <end position="341"/>
    </location>
</feature>
<dbReference type="Gene3D" id="1.10.287.470">
    <property type="entry name" value="Helix hairpin bin"/>
    <property type="match status" value="1"/>
</dbReference>
<organism evidence="8 9">
    <name type="scientific">Variovorax ginsengisoli</name>
    <dbReference type="NCBI Taxonomy" id="363844"/>
    <lineage>
        <taxon>Bacteria</taxon>
        <taxon>Pseudomonadati</taxon>
        <taxon>Pseudomonadota</taxon>
        <taxon>Betaproteobacteria</taxon>
        <taxon>Burkholderiales</taxon>
        <taxon>Comamonadaceae</taxon>
        <taxon>Variovorax</taxon>
    </lineage>
</organism>
<dbReference type="Pfam" id="PF25876">
    <property type="entry name" value="HH_MFP_RND"/>
    <property type="match status" value="1"/>
</dbReference>
<gene>
    <name evidence="8" type="ORF">J2W36_003158</name>
</gene>
<dbReference type="EMBL" id="JAUSRO010000009">
    <property type="protein sequence ID" value="MDP9900892.1"/>
    <property type="molecule type" value="Genomic_DNA"/>
</dbReference>